<keyword evidence="5" id="KW-1185">Reference proteome</keyword>
<feature type="transmembrane region" description="Helical" evidence="2">
    <location>
        <begin position="12"/>
        <end position="33"/>
    </location>
</feature>
<dbReference type="EMBL" id="JBHSWU010000007">
    <property type="protein sequence ID" value="MFC6723192.1"/>
    <property type="molecule type" value="Genomic_DNA"/>
</dbReference>
<dbReference type="InterPro" id="IPR012859">
    <property type="entry name" value="Pilin_N_archaeal"/>
</dbReference>
<evidence type="ECO:0000256" key="2">
    <source>
        <dbReference type="SAM" id="Phobius"/>
    </source>
</evidence>
<gene>
    <name evidence="4" type="ORF">ACFQE1_02045</name>
</gene>
<keyword evidence="2" id="KW-1133">Transmembrane helix</keyword>
<dbReference type="NCBIfam" id="TIGR02537">
    <property type="entry name" value="arch_flag_Nterm"/>
    <property type="match status" value="1"/>
</dbReference>
<sequence length="342" mass="36637">MEQKAVSPVTGTVLMVAIVVVLSATVGVFVMGLNLSSDASPGASETTVRTTETADALRINPLSVETDDRIHVVEDGQTVTSIEDPRVGGAIVVTGFEQGDSVSILVESNGENRTLVTHEVRRNGGLQAGSEPHQVSSGGPSAVSYTVIESFEDRDMGEYPRGNYHDRLHFHNDSAHGSAAVFGDDFFASWTETSSLSDYPEPNETFSYQMHLNGSDGMVEVWWATLDLQSDRNLSVYYDRGEFGLRETDYTTGGGRSGSPITSTNGVSSPTDEWVTVRVTWVENPETVPAFGDEDHVTAELIDDGAVLATVESDVDEANPGTLGFFMSGTEPGLDNVSVISK</sequence>
<feature type="domain" description="Archaeal Type IV pilin N-terminal" evidence="3">
    <location>
        <begin position="4"/>
        <end position="54"/>
    </location>
</feature>
<reference evidence="4 5" key="1">
    <citation type="journal article" date="2019" name="Int. J. Syst. Evol. Microbiol.">
        <title>The Global Catalogue of Microorganisms (GCM) 10K type strain sequencing project: providing services to taxonomists for standard genome sequencing and annotation.</title>
        <authorList>
            <consortium name="The Broad Institute Genomics Platform"/>
            <consortium name="The Broad Institute Genome Sequencing Center for Infectious Disease"/>
            <person name="Wu L."/>
            <person name="Ma J."/>
        </authorList>
    </citation>
    <scope>NUCLEOTIDE SEQUENCE [LARGE SCALE GENOMIC DNA]</scope>
    <source>
        <strain evidence="4 5">NBRC 111368</strain>
    </source>
</reference>
<evidence type="ECO:0000313" key="5">
    <source>
        <dbReference type="Proteomes" id="UP001596328"/>
    </source>
</evidence>
<feature type="compositionally biased region" description="Polar residues" evidence="1">
    <location>
        <begin position="259"/>
        <end position="269"/>
    </location>
</feature>
<feature type="region of interest" description="Disordered" evidence="1">
    <location>
        <begin position="249"/>
        <end position="269"/>
    </location>
</feature>
<dbReference type="InterPro" id="IPR013373">
    <property type="entry name" value="Flagellin/pilin_N_arc"/>
</dbReference>
<evidence type="ECO:0000256" key="1">
    <source>
        <dbReference type="SAM" id="MobiDB-lite"/>
    </source>
</evidence>
<name>A0ABD5RVL7_9EURY</name>
<accession>A0ABD5RVL7</accession>
<evidence type="ECO:0000259" key="3">
    <source>
        <dbReference type="Pfam" id="PF07790"/>
    </source>
</evidence>
<keyword evidence="2" id="KW-0812">Transmembrane</keyword>
<dbReference type="Pfam" id="PF07790">
    <property type="entry name" value="Pilin_N"/>
    <property type="match status" value="1"/>
</dbReference>
<comment type="caution">
    <text evidence="4">The sequence shown here is derived from an EMBL/GenBank/DDBJ whole genome shotgun (WGS) entry which is preliminary data.</text>
</comment>
<keyword evidence="2" id="KW-0472">Membrane</keyword>
<organism evidence="4 5">
    <name type="scientific">Halobium palmae</name>
    <dbReference type="NCBI Taxonomy" id="1776492"/>
    <lineage>
        <taxon>Archaea</taxon>
        <taxon>Methanobacteriati</taxon>
        <taxon>Methanobacteriota</taxon>
        <taxon>Stenosarchaea group</taxon>
        <taxon>Halobacteria</taxon>
        <taxon>Halobacteriales</taxon>
        <taxon>Haloferacaceae</taxon>
        <taxon>Halobium</taxon>
    </lineage>
</organism>
<dbReference type="AlphaFoldDB" id="A0ABD5RVL7"/>
<protein>
    <submittedName>
        <fullName evidence="4">Type IV pilin</fullName>
    </submittedName>
</protein>
<evidence type="ECO:0000313" key="4">
    <source>
        <dbReference type="EMBL" id="MFC6723192.1"/>
    </source>
</evidence>
<dbReference type="Proteomes" id="UP001596328">
    <property type="component" value="Unassembled WGS sequence"/>
</dbReference>
<proteinExistence type="predicted"/>